<evidence type="ECO:0000313" key="9">
    <source>
        <dbReference type="Proteomes" id="UP000007797"/>
    </source>
</evidence>
<comment type="subcellular location">
    <subcellularLocation>
        <location evidence="1">Cytoplasm</location>
    </subcellularLocation>
</comment>
<feature type="active site" description="Proton donor" evidence="6">
    <location>
        <position position="145"/>
    </location>
</feature>
<comment type="similarity">
    <text evidence="2">Belongs to the low molecular weight phosphotyrosine protein phosphatase family.</text>
</comment>
<name>F4PJL7_CACFS</name>
<dbReference type="FunFam" id="3.40.50.2300:FF:000105">
    <property type="entry name" value="Low molecular weight phosphotyrosine protein"/>
    <property type="match status" value="1"/>
</dbReference>
<dbReference type="SUPFAM" id="SSF52788">
    <property type="entry name" value="Phosphotyrosine protein phosphatases I"/>
    <property type="match status" value="1"/>
</dbReference>
<keyword evidence="9" id="KW-1185">Reference proteome</keyword>
<dbReference type="EMBL" id="GL883007">
    <property type="protein sequence ID" value="EGG23791.1"/>
    <property type="molecule type" value="Genomic_DNA"/>
</dbReference>
<dbReference type="Pfam" id="PF01451">
    <property type="entry name" value="LMWPc"/>
    <property type="match status" value="1"/>
</dbReference>
<dbReference type="STRING" id="1054147.F4PJL7"/>
<evidence type="ECO:0000256" key="6">
    <source>
        <dbReference type="PIRSR" id="PIRSR617867-1"/>
    </source>
</evidence>
<evidence type="ECO:0000256" key="1">
    <source>
        <dbReference type="ARBA" id="ARBA00004496"/>
    </source>
</evidence>
<dbReference type="KEGG" id="dfa:DFA_05927"/>
<dbReference type="SMART" id="SM00226">
    <property type="entry name" value="LMWPc"/>
    <property type="match status" value="1"/>
</dbReference>
<dbReference type="AlphaFoldDB" id="F4PJL7"/>
<dbReference type="PANTHER" id="PTHR11717:SF7">
    <property type="entry name" value="LOW MOLECULAR WEIGHT PHOSPHOTYROSINE PROTEIN PHOSPHATASE"/>
    <property type="match status" value="1"/>
</dbReference>
<dbReference type="OrthoDB" id="3388at2759"/>
<evidence type="ECO:0000313" key="8">
    <source>
        <dbReference type="EMBL" id="EGG23791.1"/>
    </source>
</evidence>
<evidence type="ECO:0000256" key="3">
    <source>
        <dbReference type="ARBA" id="ARBA00022490"/>
    </source>
</evidence>
<dbReference type="Gene3D" id="3.40.50.2300">
    <property type="match status" value="1"/>
</dbReference>
<evidence type="ECO:0000259" key="7">
    <source>
        <dbReference type="SMART" id="SM00226"/>
    </source>
</evidence>
<keyword evidence="4" id="KW-0378">Hydrolase</keyword>
<dbReference type="GO" id="GO:0004725">
    <property type="term" value="F:protein tyrosine phosphatase activity"/>
    <property type="evidence" value="ECO:0007669"/>
    <property type="project" value="InterPro"/>
</dbReference>
<feature type="active site" description="Nucleophile" evidence="6">
    <location>
        <position position="10"/>
    </location>
</feature>
<dbReference type="GeneID" id="14876409"/>
<reference evidence="9" key="1">
    <citation type="journal article" date="2011" name="Genome Res.">
        <title>Phylogeny-wide analysis of social amoeba genomes highlights ancient origins for complex intercellular communication.</title>
        <authorList>
            <person name="Heidel A.J."/>
            <person name="Lawal H.M."/>
            <person name="Felder M."/>
            <person name="Schilde C."/>
            <person name="Helps N.R."/>
            <person name="Tunggal B."/>
            <person name="Rivero F."/>
            <person name="John U."/>
            <person name="Schleicher M."/>
            <person name="Eichinger L."/>
            <person name="Platzer M."/>
            <person name="Noegel A.A."/>
            <person name="Schaap P."/>
            <person name="Gloeckner G."/>
        </authorList>
    </citation>
    <scope>NUCLEOTIDE SEQUENCE [LARGE SCALE GENOMIC DNA]</scope>
    <source>
        <strain evidence="9">SH3</strain>
    </source>
</reference>
<dbReference type="InterPro" id="IPR017867">
    <property type="entry name" value="Tyr_phospatase_low_mol_wt"/>
</dbReference>
<dbReference type="InterPro" id="IPR050438">
    <property type="entry name" value="LMW_PTPase"/>
</dbReference>
<dbReference type="InterPro" id="IPR036196">
    <property type="entry name" value="Ptyr_pPase_sf"/>
</dbReference>
<organism evidence="8 9">
    <name type="scientific">Cavenderia fasciculata</name>
    <name type="common">Slime mold</name>
    <name type="synonym">Dictyostelium fasciculatum</name>
    <dbReference type="NCBI Taxonomy" id="261658"/>
    <lineage>
        <taxon>Eukaryota</taxon>
        <taxon>Amoebozoa</taxon>
        <taxon>Evosea</taxon>
        <taxon>Eumycetozoa</taxon>
        <taxon>Dictyostelia</taxon>
        <taxon>Acytosteliales</taxon>
        <taxon>Cavenderiaceae</taxon>
        <taxon>Cavenderia</taxon>
    </lineage>
</organism>
<sequence length="177" mass="20070">MEKKSVLFVCLGNICRSPMGEIVFRALAFQRGILDDFHIDSCGTSGYHIGDNPDGRSVETCSKLISSTISSEAHQHFKSLPLHKARQLSAKDFKDFDYIFAMDGDNLKNIQKLYNQTNKEGSGFKAKITRIGEYHSDKKKLNVEDPYYGKMDGFTENYNQILESSNRFLDSLGYDSK</sequence>
<proteinExistence type="inferred from homology"/>
<dbReference type="CDD" id="cd16343">
    <property type="entry name" value="LMWPTP"/>
    <property type="match status" value="1"/>
</dbReference>
<dbReference type="PRINTS" id="PR00719">
    <property type="entry name" value="LMWPTPASE"/>
</dbReference>
<evidence type="ECO:0000256" key="2">
    <source>
        <dbReference type="ARBA" id="ARBA00011063"/>
    </source>
</evidence>
<dbReference type="GO" id="GO:0005737">
    <property type="term" value="C:cytoplasm"/>
    <property type="evidence" value="ECO:0007669"/>
    <property type="project" value="UniProtKB-SubCell"/>
</dbReference>
<accession>F4PJL7</accession>
<feature type="active site" evidence="6">
    <location>
        <position position="16"/>
    </location>
</feature>
<keyword evidence="5" id="KW-0904">Protein phosphatase</keyword>
<feature type="domain" description="Phosphotyrosine protein phosphatase I" evidence="7">
    <location>
        <begin position="4"/>
        <end position="171"/>
    </location>
</feature>
<evidence type="ECO:0000256" key="5">
    <source>
        <dbReference type="ARBA" id="ARBA00022912"/>
    </source>
</evidence>
<evidence type="ECO:0000256" key="4">
    <source>
        <dbReference type="ARBA" id="ARBA00022801"/>
    </source>
</evidence>
<gene>
    <name evidence="8" type="primary">acp1</name>
    <name evidence="8" type="ORF">DFA_05927</name>
</gene>
<keyword evidence="3" id="KW-0963">Cytoplasm</keyword>
<dbReference type="InterPro" id="IPR023485">
    <property type="entry name" value="Ptyr_pPase"/>
</dbReference>
<dbReference type="RefSeq" id="XP_004361642.1">
    <property type="nucleotide sequence ID" value="XM_004361585.1"/>
</dbReference>
<dbReference type="OMA" id="VCHGNIC"/>
<dbReference type="PANTHER" id="PTHR11717">
    <property type="entry name" value="LOW MOLECULAR WEIGHT PROTEIN TYROSINE PHOSPHATASE"/>
    <property type="match status" value="1"/>
</dbReference>
<protein>
    <submittedName>
        <fullName evidence="8">Acid phosphatase 1</fullName>
    </submittedName>
</protein>
<dbReference type="Proteomes" id="UP000007797">
    <property type="component" value="Unassembled WGS sequence"/>
</dbReference>